<feature type="transmembrane region" description="Helical" evidence="6">
    <location>
        <begin position="380"/>
        <end position="398"/>
    </location>
</feature>
<dbReference type="Proteomes" id="UP001214113">
    <property type="component" value="Unassembled WGS sequence"/>
</dbReference>
<evidence type="ECO:0000256" key="2">
    <source>
        <dbReference type="ARBA" id="ARBA00022475"/>
    </source>
</evidence>
<feature type="transmembrane region" description="Helical" evidence="6">
    <location>
        <begin position="471"/>
        <end position="492"/>
    </location>
</feature>
<dbReference type="EMBL" id="JAQNSI010000432">
    <property type="protein sequence ID" value="MDC1902005.1"/>
    <property type="molecule type" value="Genomic_DNA"/>
</dbReference>
<protein>
    <submittedName>
        <fullName evidence="9">MATE family efflux transporter</fullName>
    </submittedName>
</protein>
<evidence type="ECO:0000256" key="3">
    <source>
        <dbReference type="ARBA" id="ARBA00022692"/>
    </source>
</evidence>
<feature type="transmembrane region" description="Helical" evidence="6">
    <location>
        <begin position="188"/>
        <end position="206"/>
    </location>
</feature>
<dbReference type="EMBL" id="JAQNSB010000012">
    <property type="protein sequence ID" value="MDC1854987.1"/>
    <property type="molecule type" value="Genomic_DNA"/>
</dbReference>
<evidence type="ECO:0000256" key="5">
    <source>
        <dbReference type="ARBA" id="ARBA00023136"/>
    </source>
</evidence>
<evidence type="ECO:0000256" key="6">
    <source>
        <dbReference type="SAM" id="Phobius"/>
    </source>
</evidence>
<keyword evidence="4 6" id="KW-1133">Transmembrane helix</keyword>
<dbReference type="InterPro" id="IPR002528">
    <property type="entry name" value="MATE_fam"/>
</dbReference>
<comment type="subcellular location">
    <subcellularLocation>
        <location evidence="1">Cell membrane</location>
        <topology evidence="1">Multi-pass membrane protein</topology>
    </subcellularLocation>
</comment>
<feature type="transmembrane region" description="Helical" evidence="6">
    <location>
        <begin position="345"/>
        <end position="368"/>
    </location>
</feature>
<dbReference type="PANTHER" id="PTHR30250">
    <property type="entry name" value="PST FAMILY PREDICTED COLANIC ACID TRANSPORTER"/>
    <property type="match status" value="1"/>
</dbReference>
<evidence type="ECO:0000313" key="9">
    <source>
        <dbReference type="EMBL" id="MDU0246072.1"/>
    </source>
</evidence>
<organism evidence="9 10">
    <name type="scientific">Bacteroides uniformis</name>
    <dbReference type="NCBI Taxonomy" id="820"/>
    <lineage>
        <taxon>Bacteria</taxon>
        <taxon>Pseudomonadati</taxon>
        <taxon>Bacteroidota</taxon>
        <taxon>Bacteroidia</taxon>
        <taxon>Bacteroidales</taxon>
        <taxon>Bacteroidaceae</taxon>
        <taxon>Bacteroides</taxon>
    </lineage>
</organism>
<dbReference type="GO" id="GO:0015297">
    <property type="term" value="F:antiporter activity"/>
    <property type="evidence" value="ECO:0007669"/>
    <property type="project" value="InterPro"/>
</dbReference>
<proteinExistence type="predicted"/>
<evidence type="ECO:0000313" key="7">
    <source>
        <dbReference type="EMBL" id="MDC1854987.1"/>
    </source>
</evidence>
<dbReference type="RefSeq" id="WP_220389775.1">
    <property type="nucleotide sequence ID" value="NZ_CAXSUA010000006.1"/>
</dbReference>
<dbReference type="AlphaFoldDB" id="A0AAE4IJE0"/>
<evidence type="ECO:0000256" key="1">
    <source>
        <dbReference type="ARBA" id="ARBA00004651"/>
    </source>
</evidence>
<evidence type="ECO:0000256" key="4">
    <source>
        <dbReference type="ARBA" id="ARBA00022989"/>
    </source>
</evidence>
<dbReference type="EMBL" id="JAWDEU010000002">
    <property type="protein sequence ID" value="MDU0246072.1"/>
    <property type="molecule type" value="Genomic_DNA"/>
</dbReference>
<reference evidence="9" key="2">
    <citation type="submission" date="2023-10" db="EMBL/GenBank/DDBJ databases">
        <title>Genome of Potential pathogenic bacteria in Crohn's disease.</title>
        <authorList>
            <person name="Rodriguez-Palacios A."/>
        </authorList>
    </citation>
    <scope>NUCLEOTIDE SEQUENCE</scope>
    <source>
        <strain evidence="9">CavFT-hAR50</strain>
    </source>
</reference>
<dbReference type="Proteomes" id="UP001181247">
    <property type="component" value="Unassembled WGS sequence"/>
</dbReference>
<keyword evidence="3 6" id="KW-0812">Transmembrane</keyword>
<dbReference type="Pfam" id="PF01554">
    <property type="entry name" value="MatE"/>
    <property type="match status" value="1"/>
</dbReference>
<dbReference type="GO" id="GO:0042910">
    <property type="term" value="F:xenobiotic transmembrane transporter activity"/>
    <property type="evidence" value="ECO:0007669"/>
    <property type="project" value="InterPro"/>
</dbReference>
<accession>A0AAE4IJE0</accession>
<dbReference type="Proteomes" id="UP001222603">
    <property type="component" value="Unassembled WGS sequence"/>
</dbReference>
<feature type="transmembrane region" description="Helical" evidence="6">
    <location>
        <begin position="89"/>
        <end position="116"/>
    </location>
</feature>
<reference evidence="7" key="1">
    <citation type="submission" date="2022-10" db="EMBL/GenBank/DDBJ databases">
        <title>Human gut microbiome strain richness.</title>
        <authorList>
            <person name="Chen-Liaw A."/>
        </authorList>
    </citation>
    <scope>NUCLEOTIDE SEQUENCE</scope>
    <source>
        <strain evidence="8">1001713st1_F9_1001713B170221_170320</strain>
        <strain evidence="7">BSD2780061687st1_G10_BSD2780061687b_171204</strain>
    </source>
</reference>
<comment type="caution">
    <text evidence="9">The sequence shown here is derived from an EMBL/GenBank/DDBJ whole genome shotgun (WGS) entry which is preliminary data.</text>
</comment>
<feature type="transmembrane region" description="Helical" evidence="6">
    <location>
        <begin position="128"/>
        <end position="149"/>
    </location>
</feature>
<evidence type="ECO:0000313" key="10">
    <source>
        <dbReference type="Proteomes" id="UP001181247"/>
    </source>
</evidence>
<keyword evidence="5 6" id="KW-0472">Membrane</keyword>
<sequence length="514" mass="58749">MIERQTNNRTIVKNTFFLYFRMMFTMLVTLYTSRVILQMLGVNDYGIYQTVGGVAVILSFISTALSSGSSRFLTYELGKKDEDKLRRTFSTVLAMHLILAFFIFLLAETIGLWFVYNKLQIPTERMGAAVFAYHFSILTVLAMFFQVPFNASIISHEKMNVYAYLSIIETVLKLLIVYLLAISDWDKLKLYAIFLCTLQIGITWFYRNYCTRNFVETRSKCSIDRAIIKDVLNYSGWNLWSSASIALNNQGATILINVFFSPAIVTARAIANQVNMAANQFVQNFRIAVNPQIVKRYAAEDYQGSKDLLCSSTKYSYFMMLALCLPICLVTEPLLRLWLGIVPDYTVIFLQLTLVTSLFQVFDTSFYTALYAKGRIKENALISPLIGFLVFPIVYLLFKSGYTPVVLAWALLACYVLLGLVVKPILIIKIVGYTWRDIMKVFMPCFKVTILAIPLPLVIYVFGNKLGLNEIYYNLTLILVSLFCVILSVWIIGINKEMKSKLFSLILKKIRSKK</sequence>
<feature type="transmembrane region" description="Helical" evidence="6">
    <location>
        <begin position="438"/>
        <end position="459"/>
    </location>
</feature>
<dbReference type="PANTHER" id="PTHR30250:SF26">
    <property type="entry name" value="PSMA PROTEIN"/>
    <property type="match status" value="1"/>
</dbReference>
<feature type="transmembrane region" description="Helical" evidence="6">
    <location>
        <begin position="315"/>
        <end position="339"/>
    </location>
</feature>
<feature type="transmembrane region" description="Helical" evidence="6">
    <location>
        <begin position="161"/>
        <end position="182"/>
    </location>
</feature>
<dbReference type="InterPro" id="IPR050833">
    <property type="entry name" value="Poly_Biosynth_Transport"/>
</dbReference>
<feature type="transmembrane region" description="Helical" evidence="6">
    <location>
        <begin position="16"/>
        <end position="40"/>
    </location>
</feature>
<gene>
    <name evidence="8" type="ORF">POZ10_15420</name>
    <name evidence="7" type="ORF">POZ22_09380</name>
    <name evidence="9" type="ORF">RVH16_15340</name>
</gene>
<name>A0AAE4IJE0_BACUN</name>
<feature type="transmembrane region" description="Helical" evidence="6">
    <location>
        <begin position="46"/>
        <end position="68"/>
    </location>
</feature>
<evidence type="ECO:0000313" key="8">
    <source>
        <dbReference type="EMBL" id="MDC1902005.1"/>
    </source>
</evidence>
<keyword evidence="2" id="KW-1003">Cell membrane</keyword>
<feature type="transmembrane region" description="Helical" evidence="6">
    <location>
        <begin position="404"/>
        <end position="426"/>
    </location>
</feature>
<dbReference type="GO" id="GO:0005886">
    <property type="term" value="C:plasma membrane"/>
    <property type="evidence" value="ECO:0007669"/>
    <property type="project" value="UniProtKB-SubCell"/>
</dbReference>